<feature type="transmembrane region" description="Helical" evidence="8">
    <location>
        <begin position="353"/>
        <end position="376"/>
    </location>
</feature>
<evidence type="ECO:0000256" key="7">
    <source>
        <dbReference type="ARBA" id="ARBA00024033"/>
    </source>
</evidence>
<evidence type="ECO:0000256" key="2">
    <source>
        <dbReference type="ARBA" id="ARBA00022475"/>
    </source>
</evidence>
<evidence type="ECO:0000256" key="5">
    <source>
        <dbReference type="ARBA" id="ARBA00022989"/>
    </source>
</evidence>
<comment type="subcellular location">
    <subcellularLocation>
        <location evidence="1">Cell membrane</location>
        <topology evidence="1">Multi-pass membrane protein</topology>
    </subcellularLocation>
</comment>
<feature type="transmembrane region" description="Helical" evidence="8">
    <location>
        <begin position="114"/>
        <end position="132"/>
    </location>
</feature>
<comment type="caution">
    <text evidence="9">The sequence shown here is derived from an EMBL/GenBank/DDBJ whole genome shotgun (WGS) entry which is preliminary data.</text>
</comment>
<feature type="transmembrane region" description="Helical" evidence="8">
    <location>
        <begin position="82"/>
        <end position="102"/>
    </location>
</feature>
<organism evidence="9 10">
    <name type="scientific">Paractinoplanes rhizophilus</name>
    <dbReference type="NCBI Taxonomy" id="1416877"/>
    <lineage>
        <taxon>Bacteria</taxon>
        <taxon>Bacillati</taxon>
        <taxon>Actinomycetota</taxon>
        <taxon>Actinomycetes</taxon>
        <taxon>Micromonosporales</taxon>
        <taxon>Micromonosporaceae</taxon>
        <taxon>Paractinoplanes</taxon>
    </lineage>
</organism>
<proteinExistence type="inferred from homology"/>
<protein>
    <submittedName>
        <fullName evidence="9">Glycosyltransferase 87 family protein</fullName>
    </submittedName>
</protein>
<dbReference type="Proteomes" id="UP001596548">
    <property type="component" value="Unassembled WGS sequence"/>
</dbReference>
<name>A0ABW2HS75_9ACTN</name>
<keyword evidence="6 8" id="KW-0472">Membrane</keyword>
<dbReference type="Pfam" id="PF09594">
    <property type="entry name" value="GT87"/>
    <property type="match status" value="1"/>
</dbReference>
<reference evidence="10" key="1">
    <citation type="journal article" date="2019" name="Int. J. Syst. Evol. Microbiol.">
        <title>The Global Catalogue of Microorganisms (GCM) 10K type strain sequencing project: providing services to taxonomists for standard genome sequencing and annotation.</title>
        <authorList>
            <consortium name="The Broad Institute Genomics Platform"/>
            <consortium name="The Broad Institute Genome Sequencing Center for Infectious Disease"/>
            <person name="Wu L."/>
            <person name="Ma J."/>
        </authorList>
    </citation>
    <scope>NUCLEOTIDE SEQUENCE [LARGE SCALE GENOMIC DNA]</scope>
    <source>
        <strain evidence="10">XZYJT-10</strain>
    </source>
</reference>
<dbReference type="EMBL" id="JBHTBJ010000008">
    <property type="protein sequence ID" value="MFC7275237.1"/>
    <property type="molecule type" value="Genomic_DNA"/>
</dbReference>
<evidence type="ECO:0000313" key="10">
    <source>
        <dbReference type="Proteomes" id="UP001596548"/>
    </source>
</evidence>
<keyword evidence="5 8" id="KW-1133">Transmembrane helix</keyword>
<gene>
    <name evidence="9" type="ORF">ACFQS1_14695</name>
</gene>
<sequence>MANVGKPPRYAEVVLVGALIGCAALARSAGWAVRTNDMAIFDMWYHQIAAVGPRHGVGDQIGNYNAPFVYLLAALVYVPGPLVVKLKAVFVAFDVALAFFAYRIVGRQFAGRRIPTAAALVVVLLPTVVINASWYGQMDAMWAAFALGGLYFLLRDRPWPAVALCAASFAIKPQGIFFFPLLLLLALAGRLPWRTLLAVPAVIAVLDLPALLAGRDPVELFTIYDLGRQAKHIPVLTYRAPSLYAFIPAGPAADTVRTLGYVFTAVVVLGLCYILIVRNVRVAGGRMVAIAALFSLAMPFFLPGMHERYFFLADVLTAVLLFYRPRLWPVPLLVQAASLLCYEPYLFGGRSPAMLALTVPAALMLAALGTLAHHVLKDAFDRERPEIPDTPAELEAALSPGAARRGPLPARRA</sequence>
<feature type="transmembrane region" description="Helical" evidence="8">
    <location>
        <begin position="138"/>
        <end position="154"/>
    </location>
</feature>
<evidence type="ECO:0000256" key="4">
    <source>
        <dbReference type="ARBA" id="ARBA00022692"/>
    </source>
</evidence>
<evidence type="ECO:0000256" key="8">
    <source>
        <dbReference type="SAM" id="Phobius"/>
    </source>
</evidence>
<feature type="transmembrane region" description="Helical" evidence="8">
    <location>
        <begin position="283"/>
        <end position="302"/>
    </location>
</feature>
<evidence type="ECO:0000313" key="9">
    <source>
        <dbReference type="EMBL" id="MFC7275237.1"/>
    </source>
</evidence>
<keyword evidence="3" id="KW-0808">Transferase</keyword>
<evidence type="ECO:0000256" key="3">
    <source>
        <dbReference type="ARBA" id="ARBA00022679"/>
    </source>
</evidence>
<keyword evidence="2" id="KW-1003">Cell membrane</keyword>
<dbReference type="InterPro" id="IPR018584">
    <property type="entry name" value="GT87"/>
</dbReference>
<evidence type="ECO:0000256" key="1">
    <source>
        <dbReference type="ARBA" id="ARBA00004651"/>
    </source>
</evidence>
<feature type="transmembrane region" description="Helical" evidence="8">
    <location>
        <begin position="161"/>
        <end position="187"/>
    </location>
</feature>
<keyword evidence="4 8" id="KW-0812">Transmembrane</keyword>
<keyword evidence="10" id="KW-1185">Reference proteome</keyword>
<dbReference type="RefSeq" id="WP_378968102.1">
    <property type="nucleotide sequence ID" value="NZ_JBHTBJ010000008.1"/>
</dbReference>
<comment type="similarity">
    <text evidence="7">Belongs to the glycosyltransferase 87 family.</text>
</comment>
<feature type="transmembrane region" description="Helical" evidence="8">
    <location>
        <begin position="259"/>
        <end position="276"/>
    </location>
</feature>
<accession>A0ABW2HS75</accession>
<evidence type="ECO:0000256" key="6">
    <source>
        <dbReference type="ARBA" id="ARBA00023136"/>
    </source>
</evidence>